<dbReference type="OrthoDB" id="1688035at2759"/>
<evidence type="ECO:0000313" key="1">
    <source>
        <dbReference type="EMBL" id="PHT47238.1"/>
    </source>
</evidence>
<reference evidence="2" key="2">
    <citation type="journal article" date="2017" name="J. Anim. Genet.">
        <title>Multiple reference genome sequences of hot pepper reveal the massive evolution of plant disease resistance genes by retroduplication.</title>
        <authorList>
            <person name="Kim S."/>
            <person name="Park J."/>
            <person name="Yeom S.-I."/>
            <person name="Kim Y.-M."/>
            <person name="Seo E."/>
            <person name="Kim K.-T."/>
            <person name="Kim M.-S."/>
            <person name="Lee J.M."/>
            <person name="Cheong K."/>
            <person name="Shin H.-S."/>
            <person name="Kim S.-B."/>
            <person name="Han K."/>
            <person name="Lee J."/>
            <person name="Park M."/>
            <person name="Lee H.-A."/>
            <person name="Lee H.-Y."/>
            <person name="Lee Y."/>
            <person name="Oh S."/>
            <person name="Lee J.H."/>
            <person name="Choi E."/>
            <person name="Choi E."/>
            <person name="Lee S.E."/>
            <person name="Jeon J."/>
            <person name="Kim H."/>
            <person name="Choi G."/>
            <person name="Song H."/>
            <person name="Lee J."/>
            <person name="Lee S.-C."/>
            <person name="Kwon J.-K."/>
            <person name="Lee H.-Y."/>
            <person name="Koo N."/>
            <person name="Hong Y."/>
            <person name="Kim R.W."/>
            <person name="Kang W.-H."/>
            <person name="Huh J.H."/>
            <person name="Kang B.-C."/>
            <person name="Yang T.-J."/>
            <person name="Lee Y.-H."/>
            <person name="Bennetzen J.L."/>
            <person name="Choi D."/>
        </authorList>
    </citation>
    <scope>NUCLEOTIDE SEQUENCE [LARGE SCALE GENOMIC DNA]</scope>
    <source>
        <strain evidence="2">cv. PBC81</strain>
    </source>
</reference>
<dbReference type="Proteomes" id="UP000224567">
    <property type="component" value="Unassembled WGS sequence"/>
</dbReference>
<accession>A0A2G2WPR4</accession>
<comment type="caution">
    <text evidence="1">The sequence shown here is derived from an EMBL/GenBank/DDBJ whole genome shotgun (WGS) entry which is preliminary data.</text>
</comment>
<dbReference type="STRING" id="33114.A0A2G2WPR4"/>
<dbReference type="PANTHER" id="PTHR33168">
    <property type="entry name" value="STRESS INDUCED PROTEIN-RELATED"/>
    <property type="match status" value="1"/>
</dbReference>
<reference evidence="1 2" key="1">
    <citation type="journal article" date="2017" name="Genome Biol.">
        <title>New reference genome sequences of hot pepper reveal the massive evolution of plant disease-resistance genes by retroduplication.</title>
        <authorList>
            <person name="Kim S."/>
            <person name="Park J."/>
            <person name="Yeom S.I."/>
            <person name="Kim Y.M."/>
            <person name="Seo E."/>
            <person name="Kim K.T."/>
            <person name="Kim M.S."/>
            <person name="Lee J.M."/>
            <person name="Cheong K."/>
            <person name="Shin H.S."/>
            <person name="Kim S.B."/>
            <person name="Han K."/>
            <person name="Lee J."/>
            <person name="Park M."/>
            <person name="Lee H.A."/>
            <person name="Lee H.Y."/>
            <person name="Lee Y."/>
            <person name="Oh S."/>
            <person name="Lee J.H."/>
            <person name="Choi E."/>
            <person name="Choi E."/>
            <person name="Lee S.E."/>
            <person name="Jeon J."/>
            <person name="Kim H."/>
            <person name="Choi G."/>
            <person name="Song H."/>
            <person name="Lee J."/>
            <person name="Lee S.C."/>
            <person name="Kwon J.K."/>
            <person name="Lee H.Y."/>
            <person name="Koo N."/>
            <person name="Hong Y."/>
            <person name="Kim R.W."/>
            <person name="Kang W.H."/>
            <person name="Huh J.H."/>
            <person name="Kang B.C."/>
            <person name="Yang T.J."/>
            <person name="Lee Y.H."/>
            <person name="Bennetzen J.L."/>
            <person name="Choi D."/>
        </authorList>
    </citation>
    <scope>NUCLEOTIDE SEQUENCE [LARGE SCALE GENOMIC DNA]</scope>
    <source>
        <strain evidence="2">cv. PBC81</strain>
    </source>
</reference>
<dbReference type="AlphaFoldDB" id="A0A2G2WPR4"/>
<proteinExistence type="predicted"/>
<gene>
    <name evidence="1" type="ORF">CQW23_11446</name>
</gene>
<protein>
    <submittedName>
        <fullName evidence="1">Uncharacterized protein</fullName>
    </submittedName>
</protein>
<sequence length="114" mass="13599">MEICSWCHSDNGNISCDDSDPFVSSYKSPVNRSNRRRIWRYLWSKISKEKRRVFDCSNSMRFTYDPHSYSQNFDDQNSVFADDDELSRSFSARFAVPSRIFPKNDLMEKEDNRM</sequence>
<keyword evidence="2" id="KW-1185">Reference proteome</keyword>
<dbReference type="EMBL" id="MLFT02000005">
    <property type="protein sequence ID" value="PHT47238.1"/>
    <property type="molecule type" value="Genomic_DNA"/>
</dbReference>
<evidence type="ECO:0000313" key="2">
    <source>
        <dbReference type="Proteomes" id="UP000224567"/>
    </source>
</evidence>
<name>A0A2G2WPR4_CAPBA</name>
<organism evidence="1 2">
    <name type="scientific">Capsicum baccatum</name>
    <name type="common">Peruvian pepper</name>
    <dbReference type="NCBI Taxonomy" id="33114"/>
    <lineage>
        <taxon>Eukaryota</taxon>
        <taxon>Viridiplantae</taxon>
        <taxon>Streptophyta</taxon>
        <taxon>Embryophyta</taxon>
        <taxon>Tracheophyta</taxon>
        <taxon>Spermatophyta</taxon>
        <taxon>Magnoliopsida</taxon>
        <taxon>eudicotyledons</taxon>
        <taxon>Gunneridae</taxon>
        <taxon>Pentapetalae</taxon>
        <taxon>asterids</taxon>
        <taxon>lamiids</taxon>
        <taxon>Solanales</taxon>
        <taxon>Solanaceae</taxon>
        <taxon>Solanoideae</taxon>
        <taxon>Capsiceae</taxon>
        <taxon>Capsicum</taxon>
    </lineage>
</organism>